<gene>
    <name evidence="1" type="ORF">QTP81_07620</name>
</gene>
<proteinExistence type="predicted"/>
<reference evidence="1 2" key="1">
    <citation type="submission" date="2023-06" db="EMBL/GenBank/DDBJ databases">
        <title>Alteromonas sp. ASW11-36 isolated from intertidal sand.</title>
        <authorList>
            <person name="Li Y."/>
        </authorList>
    </citation>
    <scope>NUCLEOTIDE SEQUENCE [LARGE SCALE GENOMIC DNA]</scope>
    <source>
        <strain evidence="1 2">ASW11-36</strain>
    </source>
</reference>
<dbReference type="Proteomes" id="UP001234343">
    <property type="component" value="Unassembled WGS sequence"/>
</dbReference>
<comment type="caution">
    <text evidence="1">The sequence shown here is derived from an EMBL/GenBank/DDBJ whole genome shotgun (WGS) entry which is preliminary data.</text>
</comment>
<organism evidence="1 2">
    <name type="scientific">Alteromonas arenosi</name>
    <dbReference type="NCBI Taxonomy" id="3055817"/>
    <lineage>
        <taxon>Bacteria</taxon>
        <taxon>Pseudomonadati</taxon>
        <taxon>Pseudomonadota</taxon>
        <taxon>Gammaproteobacteria</taxon>
        <taxon>Alteromonadales</taxon>
        <taxon>Alteromonadaceae</taxon>
        <taxon>Alteromonas/Salinimonas group</taxon>
        <taxon>Alteromonas</taxon>
    </lineage>
</organism>
<evidence type="ECO:0000313" key="2">
    <source>
        <dbReference type="Proteomes" id="UP001234343"/>
    </source>
</evidence>
<dbReference type="RefSeq" id="WP_289364757.1">
    <property type="nucleotide sequence ID" value="NZ_JAUCBP010000007.1"/>
</dbReference>
<protein>
    <submittedName>
        <fullName evidence="1">Uncharacterized protein</fullName>
    </submittedName>
</protein>
<name>A0ABT7SWB6_9ALTE</name>
<dbReference type="EMBL" id="JAUCBP010000007">
    <property type="protein sequence ID" value="MDM7860461.1"/>
    <property type="molecule type" value="Genomic_DNA"/>
</dbReference>
<sequence>MSLKTVVPKQTIETDNKVRNDSNVVNNKYPFESIATRLWKGNVTHLGAMCPDV</sequence>
<evidence type="ECO:0000313" key="1">
    <source>
        <dbReference type="EMBL" id="MDM7860461.1"/>
    </source>
</evidence>
<keyword evidence="2" id="KW-1185">Reference proteome</keyword>
<accession>A0ABT7SWB6</accession>